<accession>A0A8H6MS41</accession>
<comment type="subcellular location">
    <subcellularLocation>
        <location evidence="1">Nucleus</location>
    </subcellularLocation>
</comment>
<dbReference type="SMART" id="SM00906">
    <property type="entry name" value="Fungal_trans"/>
    <property type="match status" value="1"/>
</dbReference>
<keyword evidence="7" id="KW-0472">Membrane</keyword>
<keyword evidence="7" id="KW-0812">Transmembrane</keyword>
<dbReference type="InterPro" id="IPR050987">
    <property type="entry name" value="AtrR-like"/>
</dbReference>
<feature type="domain" description="Xylanolytic transcriptional activator regulatory" evidence="8">
    <location>
        <begin position="232"/>
        <end position="298"/>
    </location>
</feature>
<gene>
    <name evidence="9" type="ORF">CSOJ01_09021</name>
</gene>
<dbReference type="GO" id="GO:0003700">
    <property type="term" value="F:DNA-binding transcription factor activity"/>
    <property type="evidence" value="ECO:0007669"/>
    <property type="project" value="InterPro"/>
</dbReference>
<sequence length="609" mass="67423">MRLPAPEFISASSRSSRDADLGELFIDRVLQHGPQEIALPDDLTTFTAPGEQVPSSGLACFSEQKFASLDRIIGDSRLRDVVKRLDDFILNRLGMPRGSPWPSVSFDRSRKMEPVTREEADSYIRAYFTDLHPVYPFLDRDEFEAEASSPDLDDAMSQNPAFSALYHSILALGSHLLQGGSFQAGEGRSWELFRVAGRLMISIIIPRESIESVQALAAMAIYATSSSSLEFDEVFISHAARMAVGLRYHRNVYSETKHLRVFWVIYALEKQNSMHNSVCSIIPDEDIGCVIPPFPEAQHGAFNWFIAYIKIARITSIVYESLFSISASLRSAELCRSSLERAHRLLEDWRQSIPEDVRPGDTFSSPHRRAYHHLIIALERIALYVNRDNADTGQASKQRLMATARAVVEMTKHIDMQPHVPIFILAVLPVSAVFILFDLVIHNPFHRESRTNLSLLDTAAGYFSLVDIASSQALPGSILPEFAQIAREFFRKAQKQKNAAAAPSKPTDAAPGGTAASLDLGNTLAKDDLQLPESAAPAELRADTPKDSDYLECPTPLDFEGASELHAGDSADFRAVFGWALPDWYAGAAGVSGDMDIDVNALDFHQPPM</sequence>
<dbReference type="PANTHER" id="PTHR46910">
    <property type="entry name" value="TRANSCRIPTION FACTOR PDR1"/>
    <property type="match status" value="1"/>
</dbReference>
<organism evidence="9 10">
    <name type="scientific">Colletotrichum sojae</name>
    <dbReference type="NCBI Taxonomy" id="2175907"/>
    <lineage>
        <taxon>Eukaryota</taxon>
        <taxon>Fungi</taxon>
        <taxon>Dikarya</taxon>
        <taxon>Ascomycota</taxon>
        <taxon>Pezizomycotina</taxon>
        <taxon>Sordariomycetes</taxon>
        <taxon>Hypocreomycetidae</taxon>
        <taxon>Glomerellales</taxon>
        <taxon>Glomerellaceae</taxon>
        <taxon>Colletotrichum</taxon>
        <taxon>Colletotrichum orchidearum species complex</taxon>
    </lineage>
</organism>
<evidence type="ECO:0000256" key="7">
    <source>
        <dbReference type="SAM" id="Phobius"/>
    </source>
</evidence>
<dbReference type="GO" id="GO:0005634">
    <property type="term" value="C:nucleus"/>
    <property type="evidence" value="ECO:0007669"/>
    <property type="project" value="UniProtKB-SubCell"/>
</dbReference>
<keyword evidence="10" id="KW-1185">Reference proteome</keyword>
<keyword evidence="2" id="KW-0805">Transcription regulation</keyword>
<evidence type="ECO:0000256" key="3">
    <source>
        <dbReference type="ARBA" id="ARBA00023125"/>
    </source>
</evidence>
<protein>
    <submittedName>
        <fullName evidence="9">Fungal specific transcription factor</fullName>
    </submittedName>
</protein>
<keyword evidence="4" id="KW-0804">Transcription</keyword>
<feature type="transmembrane region" description="Helical" evidence="7">
    <location>
        <begin position="420"/>
        <end position="441"/>
    </location>
</feature>
<comment type="caution">
    <text evidence="9">The sequence shown here is derived from an EMBL/GenBank/DDBJ whole genome shotgun (WGS) entry which is preliminary data.</text>
</comment>
<evidence type="ECO:0000256" key="2">
    <source>
        <dbReference type="ARBA" id="ARBA00023015"/>
    </source>
</evidence>
<dbReference type="PANTHER" id="PTHR46910:SF37">
    <property type="entry name" value="ZN(II)2CYS6 TRANSCRIPTION FACTOR (EUROFUNG)"/>
    <property type="match status" value="1"/>
</dbReference>
<name>A0A8H6MS41_9PEZI</name>
<keyword evidence="5" id="KW-0539">Nucleus</keyword>
<dbReference type="EMBL" id="WIGN01000165">
    <property type="protein sequence ID" value="KAF6806165.1"/>
    <property type="molecule type" value="Genomic_DNA"/>
</dbReference>
<keyword evidence="3" id="KW-0238">DNA-binding</keyword>
<feature type="region of interest" description="Disordered" evidence="6">
    <location>
        <begin position="496"/>
        <end position="517"/>
    </location>
</feature>
<evidence type="ECO:0000256" key="1">
    <source>
        <dbReference type="ARBA" id="ARBA00004123"/>
    </source>
</evidence>
<evidence type="ECO:0000259" key="8">
    <source>
        <dbReference type="SMART" id="SM00906"/>
    </source>
</evidence>
<dbReference type="Pfam" id="PF04082">
    <property type="entry name" value="Fungal_trans"/>
    <property type="match status" value="1"/>
</dbReference>
<dbReference type="AlphaFoldDB" id="A0A8H6MS41"/>
<dbReference type="GO" id="GO:0008270">
    <property type="term" value="F:zinc ion binding"/>
    <property type="evidence" value="ECO:0007669"/>
    <property type="project" value="InterPro"/>
</dbReference>
<reference evidence="9 10" key="1">
    <citation type="journal article" date="2020" name="Phytopathology">
        <title>Genome Sequence Resources of Colletotrichum truncatum, C. plurivorum, C. musicola, and C. sojae: Four Species Pathogenic to Soybean (Glycine max).</title>
        <authorList>
            <person name="Rogerio F."/>
            <person name="Boufleur T.R."/>
            <person name="Ciampi-Guillardi M."/>
            <person name="Sukno S.A."/>
            <person name="Thon M.R."/>
            <person name="Massola Junior N.S."/>
            <person name="Baroncelli R."/>
        </authorList>
    </citation>
    <scope>NUCLEOTIDE SEQUENCE [LARGE SCALE GENOMIC DNA]</scope>
    <source>
        <strain evidence="9 10">LFN0009</strain>
    </source>
</reference>
<evidence type="ECO:0000256" key="6">
    <source>
        <dbReference type="SAM" id="MobiDB-lite"/>
    </source>
</evidence>
<proteinExistence type="predicted"/>
<feature type="compositionally biased region" description="Low complexity" evidence="6">
    <location>
        <begin position="496"/>
        <end position="511"/>
    </location>
</feature>
<dbReference type="GO" id="GO:0006351">
    <property type="term" value="P:DNA-templated transcription"/>
    <property type="evidence" value="ECO:0007669"/>
    <property type="project" value="InterPro"/>
</dbReference>
<evidence type="ECO:0000313" key="9">
    <source>
        <dbReference type="EMBL" id="KAF6806165.1"/>
    </source>
</evidence>
<evidence type="ECO:0000256" key="5">
    <source>
        <dbReference type="ARBA" id="ARBA00023242"/>
    </source>
</evidence>
<dbReference type="Proteomes" id="UP000652219">
    <property type="component" value="Unassembled WGS sequence"/>
</dbReference>
<evidence type="ECO:0000256" key="4">
    <source>
        <dbReference type="ARBA" id="ARBA00023163"/>
    </source>
</evidence>
<dbReference type="CDD" id="cd12148">
    <property type="entry name" value="fungal_TF_MHR"/>
    <property type="match status" value="1"/>
</dbReference>
<keyword evidence="7" id="KW-1133">Transmembrane helix</keyword>
<evidence type="ECO:0000313" key="10">
    <source>
        <dbReference type="Proteomes" id="UP000652219"/>
    </source>
</evidence>
<dbReference type="InterPro" id="IPR007219">
    <property type="entry name" value="XnlR_reg_dom"/>
</dbReference>
<dbReference type="GO" id="GO:0003677">
    <property type="term" value="F:DNA binding"/>
    <property type="evidence" value="ECO:0007669"/>
    <property type="project" value="UniProtKB-KW"/>
</dbReference>